<sequence>MLEPMTAKRWTCPYDQVKFDMSSVAWVLTSNNYRLLPEQDIRLASKL</sequence>
<dbReference type="Proteomes" id="UP001218364">
    <property type="component" value="Unassembled WGS sequence"/>
</dbReference>
<dbReference type="EMBL" id="JARCJK010000025">
    <property type="protein sequence ID" value="MDE4168184.1"/>
    <property type="molecule type" value="Genomic_DNA"/>
</dbReference>
<organism evidence="1 2">
    <name type="scientific">Phaeobacter gallaeciensis</name>
    <dbReference type="NCBI Taxonomy" id="60890"/>
    <lineage>
        <taxon>Bacteria</taxon>
        <taxon>Pseudomonadati</taxon>
        <taxon>Pseudomonadota</taxon>
        <taxon>Alphaproteobacteria</taxon>
        <taxon>Rhodobacterales</taxon>
        <taxon>Roseobacteraceae</taxon>
        <taxon>Phaeobacter</taxon>
    </lineage>
</organism>
<accession>A0ABD4XFF7</accession>
<name>A0ABD4XFF7_9RHOB</name>
<dbReference type="RefSeq" id="WP_274838864.1">
    <property type="nucleotide sequence ID" value="NZ_JARCJE010000022.1"/>
</dbReference>
<protein>
    <submittedName>
        <fullName evidence="1">Uncharacterized protein</fullName>
    </submittedName>
</protein>
<dbReference type="AlphaFoldDB" id="A0ABD4XFF7"/>
<comment type="caution">
    <text evidence="1">The sequence shown here is derived from an EMBL/GenBank/DDBJ whole genome shotgun (WGS) entry which is preliminary data.</text>
</comment>
<reference evidence="1 2" key="1">
    <citation type="submission" date="2023-02" db="EMBL/GenBank/DDBJ databases">
        <title>Population genomics of bacteria associated with diatom.</title>
        <authorList>
            <person name="Xie J."/>
            <person name="Wang H."/>
        </authorList>
    </citation>
    <scope>NUCLEOTIDE SEQUENCE [LARGE SCALE GENOMIC DNA]</scope>
    <source>
        <strain evidence="1 2">PT47_8</strain>
    </source>
</reference>
<proteinExistence type="predicted"/>
<evidence type="ECO:0000313" key="2">
    <source>
        <dbReference type="Proteomes" id="UP001218364"/>
    </source>
</evidence>
<gene>
    <name evidence="1" type="ORF">PXK24_21100</name>
</gene>
<evidence type="ECO:0000313" key="1">
    <source>
        <dbReference type="EMBL" id="MDE4168184.1"/>
    </source>
</evidence>